<dbReference type="GeneID" id="105108244"/>
<feature type="domain" description="Casparian strip membrane protein" evidence="9">
    <location>
        <begin position="4"/>
        <end position="115"/>
    </location>
</feature>
<feature type="transmembrane region" description="Helical" evidence="8">
    <location>
        <begin position="12"/>
        <end position="34"/>
    </location>
</feature>
<feature type="transmembrane region" description="Helical" evidence="8">
    <location>
        <begin position="384"/>
        <end position="403"/>
    </location>
</feature>
<evidence type="ECO:0000256" key="6">
    <source>
        <dbReference type="ARBA" id="ARBA00022989"/>
    </source>
</evidence>
<dbReference type="KEGG" id="peu:105108244"/>
<feature type="transmembrane region" description="Helical" evidence="8">
    <location>
        <begin position="54"/>
        <end position="78"/>
    </location>
</feature>
<evidence type="ECO:0000259" key="9">
    <source>
        <dbReference type="Pfam" id="PF04535"/>
    </source>
</evidence>
<evidence type="ECO:0000256" key="1">
    <source>
        <dbReference type="ARBA" id="ARBA00004651"/>
    </source>
</evidence>
<keyword evidence="4 8" id="KW-1003">Cell membrane</keyword>
<comment type="caution">
    <text evidence="8">Lacks conserved residue(s) required for the propagation of feature annotation.</text>
</comment>
<evidence type="ECO:0000256" key="3">
    <source>
        <dbReference type="ARBA" id="ARBA00011489"/>
    </source>
</evidence>
<sequence length="404" mass="44469">MGSRAIAISTLVLRIFTLLALVACVVLFITNTFRDTVFDDGSKVTFKDLTTYRFVLSTAVIGAAYTLLQLPFALYYALTEKRLIKLDILPELDLYGDKIIAFLLASGVGAGFAASVEIKSLLKDLFDAFAIAGFQDTEDSKALYDKFLNKGIIATSALAFGFVCTALVSVLSSVNRTKTTKGLSFIAPDSITIGSVMPSFVPSNAPYTAPSSEQYGLPSRPSSSSECPILSLPALDLYIDLSCYSLPQEPTSERSIAPFALRFEIVALHANNTWFLVPFKPFMNVIGCRCFYKIKRWVDGVIDCYKVRLVECGFTQQEVSTTPKPSVMLLNQLLFGLFLPLLYLTISRYVSFMRIMPSLMVPFKSWGGMSSCKPVDTPTSISKIYASLLILLPPFGMTIWVLLI</sequence>
<dbReference type="Pfam" id="PF04535">
    <property type="entry name" value="CASP_dom"/>
    <property type="match status" value="1"/>
</dbReference>
<dbReference type="RefSeq" id="XP_011000789.1">
    <property type="nucleotide sequence ID" value="XM_011002487.1"/>
</dbReference>
<proteinExistence type="inferred from homology"/>
<evidence type="ECO:0000256" key="2">
    <source>
        <dbReference type="ARBA" id="ARBA00007651"/>
    </source>
</evidence>
<keyword evidence="10" id="KW-1185">Reference proteome</keyword>
<evidence type="ECO:0000313" key="11">
    <source>
        <dbReference type="RefSeq" id="XP_011000789.1"/>
    </source>
</evidence>
<evidence type="ECO:0000256" key="4">
    <source>
        <dbReference type="ARBA" id="ARBA00022475"/>
    </source>
</evidence>
<accession>A0AAJ6SY86</accession>
<dbReference type="Proteomes" id="UP000694918">
    <property type="component" value="Unplaced"/>
</dbReference>
<dbReference type="PANTHER" id="PTHR33573:SF17">
    <property type="entry name" value="CASP-LIKE PROTEIN 4D1"/>
    <property type="match status" value="1"/>
</dbReference>
<keyword evidence="7 8" id="KW-0472">Membrane</keyword>
<evidence type="ECO:0000256" key="8">
    <source>
        <dbReference type="RuleBase" id="RU361233"/>
    </source>
</evidence>
<gene>
    <name evidence="11" type="primary">LOC105108244</name>
</gene>
<keyword evidence="6 8" id="KW-1133">Transmembrane helix</keyword>
<feature type="transmembrane region" description="Helical" evidence="8">
    <location>
        <begin position="151"/>
        <end position="171"/>
    </location>
</feature>
<evidence type="ECO:0000256" key="7">
    <source>
        <dbReference type="ARBA" id="ARBA00023136"/>
    </source>
</evidence>
<dbReference type="AlphaFoldDB" id="A0AAJ6SY86"/>
<reference evidence="11" key="1">
    <citation type="submission" date="2025-08" db="UniProtKB">
        <authorList>
            <consortium name="RefSeq"/>
        </authorList>
    </citation>
    <scope>IDENTIFICATION</scope>
</reference>
<keyword evidence="5 8" id="KW-0812">Transmembrane</keyword>
<dbReference type="InterPro" id="IPR006702">
    <property type="entry name" value="CASP_dom"/>
</dbReference>
<dbReference type="GO" id="GO:0005886">
    <property type="term" value="C:plasma membrane"/>
    <property type="evidence" value="ECO:0007669"/>
    <property type="project" value="UniProtKB-SubCell"/>
</dbReference>
<protein>
    <recommendedName>
        <fullName evidence="8">CASP-like protein</fullName>
    </recommendedName>
</protein>
<dbReference type="PANTHER" id="PTHR33573">
    <property type="entry name" value="CASP-LIKE PROTEIN 4A4"/>
    <property type="match status" value="1"/>
</dbReference>
<organism evidence="10 11">
    <name type="scientific">Populus euphratica</name>
    <name type="common">Euphrates poplar</name>
    <dbReference type="NCBI Taxonomy" id="75702"/>
    <lineage>
        <taxon>Eukaryota</taxon>
        <taxon>Viridiplantae</taxon>
        <taxon>Streptophyta</taxon>
        <taxon>Embryophyta</taxon>
        <taxon>Tracheophyta</taxon>
        <taxon>Spermatophyta</taxon>
        <taxon>Magnoliopsida</taxon>
        <taxon>eudicotyledons</taxon>
        <taxon>Gunneridae</taxon>
        <taxon>Pentapetalae</taxon>
        <taxon>rosids</taxon>
        <taxon>fabids</taxon>
        <taxon>Malpighiales</taxon>
        <taxon>Salicaceae</taxon>
        <taxon>Saliceae</taxon>
        <taxon>Populus</taxon>
    </lineage>
</organism>
<comment type="similarity">
    <text evidence="2 8">Belongs to the Casparian strip membrane proteins (CASP) family.</text>
</comment>
<name>A0AAJ6SY86_POPEU</name>
<comment type="subcellular location">
    <subcellularLocation>
        <location evidence="1 8">Cell membrane</location>
        <topology evidence="1 8">Multi-pass membrane protein</topology>
    </subcellularLocation>
</comment>
<evidence type="ECO:0000313" key="10">
    <source>
        <dbReference type="Proteomes" id="UP000694918"/>
    </source>
</evidence>
<feature type="transmembrane region" description="Helical" evidence="8">
    <location>
        <begin position="99"/>
        <end position="116"/>
    </location>
</feature>
<evidence type="ECO:0000256" key="5">
    <source>
        <dbReference type="ARBA" id="ARBA00022692"/>
    </source>
</evidence>
<feature type="transmembrane region" description="Helical" evidence="8">
    <location>
        <begin position="333"/>
        <end position="350"/>
    </location>
</feature>
<comment type="subunit">
    <text evidence="3 8">Homodimer and heterodimers.</text>
</comment>